<evidence type="ECO:0000313" key="14">
    <source>
        <dbReference type="Proteomes" id="UP000315343"/>
    </source>
</evidence>
<comment type="subunit">
    <text evidence="9">Associates with the 50S ribosomal subunit.</text>
</comment>
<dbReference type="CDD" id="cd01894">
    <property type="entry name" value="EngA1"/>
    <property type="match status" value="1"/>
</dbReference>
<evidence type="ECO:0000256" key="2">
    <source>
        <dbReference type="ARBA" id="ARBA00020953"/>
    </source>
</evidence>
<dbReference type="FunFam" id="3.40.50.300:FF:000040">
    <property type="entry name" value="GTPase Der"/>
    <property type="match status" value="1"/>
</dbReference>
<comment type="similarity">
    <text evidence="1 9 10 11">Belongs to the TRAFAC class TrmE-Era-EngA-EngB-Septin-like GTPase superfamily. EngA (Der) GTPase family.</text>
</comment>
<feature type="binding site" evidence="9">
    <location>
        <begin position="10"/>
        <end position="17"/>
    </location>
    <ligand>
        <name>GTP</name>
        <dbReference type="ChEBI" id="CHEBI:37565"/>
        <label>1</label>
    </ligand>
</feature>
<dbReference type="GO" id="GO:0043022">
    <property type="term" value="F:ribosome binding"/>
    <property type="evidence" value="ECO:0007669"/>
    <property type="project" value="TreeGrafter"/>
</dbReference>
<dbReference type="FunFam" id="3.30.300.20:FF:000004">
    <property type="entry name" value="GTPase Der"/>
    <property type="match status" value="1"/>
</dbReference>
<dbReference type="NCBIfam" id="TIGR03594">
    <property type="entry name" value="GTPase_EngA"/>
    <property type="match status" value="1"/>
</dbReference>
<dbReference type="SUPFAM" id="SSF52540">
    <property type="entry name" value="P-loop containing nucleoside triphosphate hydrolases"/>
    <property type="match status" value="2"/>
</dbReference>
<dbReference type="PROSITE" id="PS51712">
    <property type="entry name" value="G_ENGA"/>
    <property type="match status" value="2"/>
</dbReference>
<evidence type="ECO:0000256" key="5">
    <source>
        <dbReference type="ARBA" id="ARBA00022741"/>
    </source>
</evidence>
<feature type="binding site" evidence="9">
    <location>
        <begin position="230"/>
        <end position="234"/>
    </location>
    <ligand>
        <name>GTP</name>
        <dbReference type="ChEBI" id="CHEBI:37565"/>
        <label>2</label>
    </ligand>
</feature>
<dbReference type="FunFam" id="3.40.50.300:FF:000057">
    <property type="entry name" value="GTPase Der"/>
    <property type="match status" value="1"/>
</dbReference>
<reference evidence="13 14" key="1">
    <citation type="submission" date="2019-07" db="EMBL/GenBank/DDBJ databases">
        <title>Genomic Encyclopedia of Type Strains, Phase I: the one thousand microbial genomes (KMG-I) project.</title>
        <authorList>
            <person name="Kyrpides N."/>
        </authorList>
    </citation>
    <scope>NUCLEOTIDE SEQUENCE [LARGE SCALE GENOMIC DNA]</scope>
    <source>
        <strain evidence="13 14">DSM 13558</strain>
    </source>
</reference>
<dbReference type="EMBL" id="VLKH01000005">
    <property type="protein sequence ID" value="TWH79899.1"/>
    <property type="molecule type" value="Genomic_DNA"/>
</dbReference>
<evidence type="ECO:0000256" key="11">
    <source>
        <dbReference type="RuleBase" id="RU004481"/>
    </source>
</evidence>
<organism evidence="13 14">
    <name type="scientific">Sedimentibacter saalensis</name>
    <dbReference type="NCBI Taxonomy" id="130788"/>
    <lineage>
        <taxon>Bacteria</taxon>
        <taxon>Bacillati</taxon>
        <taxon>Bacillota</taxon>
        <taxon>Tissierellia</taxon>
        <taxon>Sedimentibacter</taxon>
    </lineage>
</organism>
<feature type="domain" description="EngA-type G" evidence="12">
    <location>
        <begin position="4"/>
        <end position="168"/>
    </location>
</feature>
<dbReference type="RefSeq" id="WP_145083342.1">
    <property type="nucleotide sequence ID" value="NZ_DAMBUX010000001.1"/>
</dbReference>
<keyword evidence="14" id="KW-1185">Reference proteome</keyword>
<keyword evidence="5 9" id="KW-0547">Nucleotide-binding</keyword>
<evidence type="ECO:0000259" key="12">
    <source>
        <dbReference type="PROSITE" id="PS51712"/>
    </source>
</evidence>
<name>A0A562J9N9_9FIRM</name>
<dbReference type="CDD" id="cd01895">
    <property type="entry name" value="EngA2"/>
    <property type="match status" value="1"/>
</dbReference>
<dbReference type="NCBIfam" id="TIGR00231">
    <property type="entry name" value="small_GTP"/>
    <property type="match status" value="2"/>
</dbReference>
<evidence type="ECO:0000256" key="9">
    <source>
        <dbReference type="HAMAP-Rule" id="MF_00195"/>
    </source>
</evidence>
<dbReference type="InterPro" id="IPR031166">
    <property type="entry name" value="G_ENGA"/>
</dbReference>
<feature type="binding site" evidence="9">
    <location>
        <begin position="295"/>
        <end position="298"/>
    </location>
    <ligand>
        <name>GTP</name>
        <dbReference type="ChEBI" id="CHEBI:37565"/>
        <label>2</label>
    </ligand>
</feature>
<dbReference type="PANTHER" id="PTHR43834">
    <property type="entry name" value="GTPASE DER"/>
    <property type="match status" value="1"/>
</dbReference>
<dbReference type="GO" id="GO:0005525">
    <property type="term" value="F:GTP binding"/>
    <property type="evidence" value="ECO:0007669"/>
    <property type="project" value="UniProtKB-UniRule"/>
</dbReference>
<comment type="caution">
    <text evidence="13">The sequence shown here is derived from an EMBL/GenBank/DDBJ whole genome shotgun (WGS) entry which is preliminary data.</text>
</comment>
<dbReference type="Gene3D" id="3.40.50.300">
    <property type="entry name" value="P-loop containing nucleotide triphosphate hydrolases"/>
    <property type="match status" value="2"/>
</dbReference>
<feature type="domain" description="EngA-type G" evidence="12">
    <location>
        <begin position="177"/>
        <end position="352"/>
    </location>
</feature>
<dbReference type="InterPro" id="IPR016484">
    <property type="entry name" value="GTPase_Der"/>
</dbReference>
<feature type="binding site" evidence="9">
    <location>
        <begin position="57"/>
        <end position="61"/>
    </location>
    <ligand>
        <name>GTP</name>
        <dbReference type="ChEBI" id="CHEBI:37565"/>
        <label>1</label>
    </ligand>
</feature>
<dbReference type="PANTHER" id="PTHR43834:SF6">
    <property type="entry name" value="GTPASE DER"/>
    <property type="match status" value="1"/>
</dbReference>
<keyword evidence="6 9" id="KW-0342">GTP-binding</keyword>
<dbReference type="InterPro" id="IPR027417">
    <property type="entry name" value="P-loop_NTPase"/>
</dbReference>
<sequence length="441" mass="49451">MARPIVTIVGRPNVGKSTLFNRMAGKRISITEDTPGVTRDRIYAECEWLDNHFTLIDTGGIEPNTTDTIFAQMRLQAEIAIDMADVVLFMVDGKEGVTAADAEVAQMLRKAKKEIILVVNKMDKFVNNNNIYEFYNLGLGEPVSISSSEALGIGDLLDIIIEKFDDTMDTADDDDSIKIAVIGKPNAGKSSIINRIIGEDRVIVSDIPGTTRDAIDTKFERNEQKYTIIDTAGIRKKSKVSETVEKYSVLRAFAAVERADICILVIDADKGVTDQDIRIAGYSHDNNKGMIIVVNKWDLIEKDNSTFNEFQDEIRKSLAYATYAPIMTVSALTGQRVNKILDAVDEVYSFRNLRVSTGVLNDIITEAVLMNQPRMVRGKRLKIFYGTQVAVNPPKFLIFVNDSEIVHFSYQRYIENKIRDSFEYKGTPIIIEFRSRGEKGN</sequence>
<dbReference type="Pfam" id="PF14714">
    <property type="entry name" value="KH_dom-like"/>
    <property type="match status" value="1"/>
</dbReference>
<accession>A0A562J9N9</accession>
<dbReference type="Pfam" id="PF01926">
    <property type="entry name" value="MMR_HSR1"/>
    <property type="match status" value="2"/>
</dbReference>
<evidence type="ECO:0000256" key="7">
    <source>
        <dbReference type="ARBA" id="ARBA00032345"/>
    </source>
</evidence>
<dbReference type="OrthoDB" id="9805918at2"/>
<protein>
    <recommendedName>
        <fullName evidence="2 9">GTPase Der</fullName>
    </recommendedName>
    <alternativeName>
        <fullName evidence="7 9">GTP-binding protein EngA</fullName>
    </alternativeName>
</protein>
<dbReference type="GO" id="GO:0042254">
    <property type="term" value="P:ribosome biogenesis"/>
    <property type="evidence" value="ECO:0007669"/>
    <property type="project" value="UniProtKB-KW"/>
</dbReference>
<evidence type="ECO:0000256" key="3">
    <source>
        <dbReference type="ARBA" id="ARBA00022517"/>
    </source>
</evidence>
<evidence type="ECO:0000256" key="6">
    <source>
        <dbReference type="ARBA" id="ARBA00023134"/>
    </source>
</evidence>
<comment type="function">
    <text evidence="8 9 11">GTPase that plays an essential role in the late steps of ribosome biogenesis.</text>
</comment>
<evidence type="ECO:0000256" key="4">
    <source>
        <dbReference type="ARBA" id="ARBA00022737"/>
    </source>
</evidence>
<dbReference type="InterPro" id="IPR006073">
    <property type="entry name" value="GTP-bd"/>
</dbReference>
<dbReference type="InterPro" id="IPR032859">
    <property type="entry name" value="KH_dom-like"/>
</dbReference>
<feature type="binding site" evidence="9">
    <location>
        <begin position="120"/>
        <end position="123"/>
    </location>
    <ligand>
        <name>GTP</name>
        <dbReference type="ChEBI" id="CHEBI:37565"/>
        <label>1</label>
    </ligand>
</feature>
<dbReference type="HAMAP" id="MF_00195">
    <property type="entry name" value="GTPase_Der"/>
    <property type="match status" value="1"/>
</dbReference>
<gene>
    <name evidence="9" type="primary">der</name>
    <name evidence="13" type="ORF">LY60_02219</name>
</gene>
<keyword evidence="3 9" id="KW-0690">Ribosome biogenesis</keyword>
<keyword evidence="4 11" id="KW-0677">Repeat</keyword>
<dbReference type="PIRSF" id="PIRSF006485">
    <property type="entry name" value="GTP-binding_EngA"/>
    <property type="match status" value="1"/>
</dbReference>
<evidence type="ECO:0000256" key="8">
    <source>
        <dbReference type="ARBA" id="ARBA00053470"/>
    </source>
</evidence>
<dbReference type="PRINTS" id="PR00449">
    <property type="entry name" value="RASTRNSFRMNG"/>
</dbReference>
<dbReference type="AlphaFoldDB" id="A0A562J9N9"/>
<dbReference type="InterPro" id="IPR005225">
    <property type="entry name" value="Small_GTP-bd"/>
</dbReference>
<dbReference type="Proteomes" id="UP000315343">
    <property type="component" value="Unassembled WGS sequence"/>
</dbReference>
<dbReference type="InterPro" id="IPR015946">
    <property type="entry name" value="KH_dom-like_a/b"/>
</dbReference>
<feature type="binding site" evidence="9">
    <location>
        <begin position="183"/>
        <end position="190"/>
    </location>
    <ligand>
        <name>GTP</name>
        <dbReference type="ChEBI" id="CHEBI:37565"/>
        <label>2</label>
    </ligand>
</feature>
<dbReference type="Gene3D" id="3.30.300.20">
    <property type="match status" value="1"/>
</dbReference>
<proteinExistence type="inferred from homology"/>
<evidence type="ECO:0000313" key="13">
    <source>
        <dbReference type="EMBL" id="TWH79899.1"/>
    </source>
</evidence>
<evidence type="ECO:0000256" key="1">
    <source>
        <dbReference type="ARBA" id="ARBA00008279"/>
    </source>
</evidence>
<evidence type="ECO:0000256" key="10">
    <source>
        <dbReference type="PROSITE-ProRule" id="PRU01049"/>
    </source>
</evidence>